<sequence>MVRTATRVTRRQPIAWIFAPALLLVFALITVVGATLLTLPTQPELLIAEGPVVSYGIPLAKVLMNLSSAGTLGALVLACFALTPVSSLYGRTLDIAAGCAGAWAVTSAAGAVFTFMSLAGPVSSPGIFIQAFMLFLTDIGLGQAWLATMLLSAGITVLCFAVRGVTAIGAVTALAGAAFVPLALQGHAAGAGGHTGATTAIWLHTIGAATWIGGLVLIAVLHRKTDRKTLVITLRRYSSIALICFVIVAVSGVVSAALRVEQLSQLVSTTYGLLLVVKMLALIALGAVGAGHRRLLLKRLADISRVRWETLFWRLVGAEVLLMGLASGVAVVLARTPPPILDKIAVTAAERLTGQSLPAPLSWQTVVSSWTVDPVWLLAAGFGIFLYIAGIHRLRARGESWPALRTLSWVTGLGVLLYATNGAPNTYGSYLVSAHVFGDLSLALVVPVLLVLGAPLALGLRAIVARGDGSRGGREWIVLFQRSSVLRVLLNPIVAGALLGGSFFAFYYTPLFAWAIENPVGHQWMIAHFLIVGTLFIRALAGVDPNSPRAALRLVLALAGVTSAVALLGLSFIGAAQPLLPDWYGVISVEWGTDPLAEQHLAGRVVLAMGIPAVLIAGLASIRLVRSNVR</sequence>
<feature type="transmembrane region" description="Helical" evidence="6">
    <location>
        <begin position="155"/>
        <end position="180"/>
    </location>
</feature>
<dbReference type="InterPro" id="IPR019108">
    <property type="entry name" value="Caa3_assmbl_CtaG-rel"/>
</dbReference>
<feature type="transmembrane region" description="Helical" evidence="6">
    <location>
        <begin position="485"/>
        <end position="508"/>
    </location>
</feature>
<dbReference type="Pfam" id="PF09678">
    <property type="entry name" value="Caa3_CtaG"/>
    <property type="match status" value="1"/>
</dbReference>
<keyword evidence="3 6" id="KW-0812">Transmembrane</keyword>
<keyword evidence="2" id="KW-1003">Cell membrane</keyword>
<feature type="transmembrane region" description="Helical" evidence="6">
    <location>
        <begin position="520"/>
        <end position="540"/>
    </location>
</feature>
<keyword evidence="8" id="KW-0614">Plasmid</keyword>
<feature type="transmembrane region" description="Helical" evidence="6">
    <location>
        <begin position="95"/>
        <end position="115"/>
    </location>
</feature>
<feature type="transmembrane region" description="Helical" evidence="6">
    <location>
        <begin position="200"/>
        <end position="220"/>
    </location>
</feature>
<gene>
    <name evidence="8" type="ORF">PA27867_3944</name>
</gene>
<feature type="transmembrane region" description="Helical" evidence="6">
    <location>
        <begin position="59"/>
        <end position="83"/>
    </location>
</feature>
<evidence type="ECO:0000256" key="5">
    <source>
        <dbReference type="ARBA" id="ARBA00023136"/>
    </source>
</evidence>
<feature type="transmembrane region" description="Helical" evidence="6">
    <location>
        <begin position="270"/>
        <end position="290"/>
    </location>
</feature>
<dbReference type="GO" id="GO:0005886">
    <property type="term" value="C:plasma membrane"/>
    <property type="evidence" value="ECO:0007669"/>
    <property type="project" value="UniProtKB-SubCell"/>
</dbReference>
<dbReference type="RefSeq" id="WP_066600624.1">
    <property type="nucleotide sequence ID" value="NZ_CP016283.1"/>
</dbReference>
<feature type="domain" description="Copper resistance protein D" evidence="7">
    <location>
        <begin position="233"/>
        <end position="333"/>
    </location>
</feature>
<accession>A0A1B1BQD2</accession>
<evidence type="ECO:0000256" key="4">
    <source>
        <dbReference type="ARBA" id="ARBA00022989"/>
    </source>
</evidence>
<evidence type="ECO:0000259" key="7">
    <source>
        <dbReference type="Pfam" id="PF05425"/>
    </source>
</evidence>
<feature type="transmembrane region" description="Helical" evidence="6">
    <location>
        <begin position="14"/>
        <end position="39"/>
    </location>
</feature>
<keyword evidence="4 6" id="KW-1133">Transmembrane helix</keyword>
<dbReference type="EMBL" id="CP016283">
    <property type="protein sequence ID" value="ANP74852.1"/>
    <property type="molecule type" value="Genomic_DNA"/>
</dbReference>
<dbReference type="InterPro" id="IPR032694">
    <property type="entry name" value="CopC/D"/>
</dbReference>
<feature type="transmembrane region" description="Helical" evidence="6">
    <location>
        <begin position="311"/>
        <end position="334"/>
    </location>
</feature>
<dbReference type="Proteomes" id="UP000092582">
    <property type="component" value="Plasmid pP27867_1"/>
</dbReference>
<comment type="subcellular location">
    <subcellularLocation>
        <location evidence="1">Cell membrane</location>
        <topology evidence="1">Multi-pass membrane protein</topology>
    </subcellularLocation>
</comment>
<protein>
    <submittedName>
        <fullName evidence="8">Copper transporter</fullName>
    </submittedName>
</protein>
<keyword evidence="5 6" id="KW-0472">Membrane</keyword>
<feature type="transmembrane region" description="Helical" evidence="6">
    <location>
        <begin position="240"/>
        <end position="258"/>
    </location>
</feature>
<dbReference type="GO" id="GO:0006825">
    <property type="term" value="P:copper ion transport"/>
    <property type="evidence" value="ECO:0007669"/>
    <property type="project" value="InterPro"/>
</dbReference>
<geneLocation type="plasmid" evidence="9">
    <name>pp27867_1</name>
</geneLocation>
<keyword evidence="9" id="KW-1185">Reference proteome</keyword>
<evidence type="ECO:0000313" key="9">
    <source>
        <dbReference type="Proteomes" id="UP000092582"/>
    </source>
</evidence>
<feature type="transmembrane region" description="Helical" evidence="6">
    <location>
        <begin position="403"/>
        <end position="420"/>
    </location>
</feature>
<feature type="transmembrane region" description="Helical" evidence="6">
    <location>
        <begin position="601"/>
        <end position="625"/>
    </location>
</feature>
<feature type="transmembrane region" description="Helical" evidence="6">
    <location>
        <begin position="552"/>
        <end position="576"/>
    </location>
</feature>
<evidence type="ECO:0000256" key="1">
    <source>
        <dbReference type="ARBA" id="ARBA00004651"/>
    </source>
</evidence>
<feature type="transmembrane region" description="Helical" evidence="6">
    <location>
        <begin position="440"/>
        <end position="464"/>
    </location>
</feature>
<proteinExistence type="predicted"/>
<evidence type="ECO:0000256" key="2">
    <source>
        <dbReference type="ARBA" id="ARBA00022475"/>
    </source>
</evidence>
<dbReference type="PANTHER" id="PTHR34820:SF4">
    <property type="entry name" value="INNER MEMBRANE PROTEIN YEBZ"/>
    <property type="match status" value="1"/>
</dbReference>
<organism evidence="8 9">
    <name type="scientific">Cryobacterium arcticum</name>
    <dbReference type="NCBI Taxonomy" id="670052"/>
    <lineage>
        <taxon>Bacteria</taxon>
        <taxon>Bacillati</taxon>
        <taxon>Actinomycetota</taxon>
        <taxon>Actinomycetes</taxon>
        <taxon>Micrococcales</taxon>
        <taxon>Microbacteriaceae</taxon>
        <taxon>Cryobacterium</taxon>
    </lineage>
</organism>
<dbReference type="PANTHER" id="PTHR34820">
    <property type="entry name" value="INNER MEMBRANE PROTEIN YEBZ"/>
    <property type="match status" value="1"/>
</dbReference>
<feature type="transmembrane region" description="Helical" evidence="6">
    <location>
        <begin position="374"/>
        <end position="391"/>
    </location>
</feature>
<evidence type="ECO:0000256" key="6">
    <source>
        <dbReference type="SAM" id="Phobius"/>
    </source>
</evidence>
<dbReference type="AlphaFoldDB" id="A0A1B1BQD2"/>
<evidence type="ECO:0000256" key="3">
    <source>
        <dbReference type="ARBA" id="ARBA00022692"/>
    </source>
</evidence>
<dbReference type="OrthoDB" id="5241646at2"/>
<reference evidence="8 9" key="1">
    <citation type="submission" date="2016-06" db="EMBL/GenBank/DDBJ databases">
        <title>Genome sequencing of Cryobacterium arcticum PAMC 27867.</title>
        <authorList>
            <person name="Lee J."/>
            <person name="Kim O.-S."/>
        </authorList>
    </citation>
    <scope>NUCLEOTIDE SEQUENCE [LARGE SCALE GENOMIC DNA]</scope>
    <source>
        <strain evidence="8 9">PAMC 27867</strain>
        <plasmid evidence="9">pp27867_1</plasmid>
    </source>
</reference>
<name>A0A1B1BQD2_9MICO</name>
<dbReference type="Pfam" id="PF05425">
    <property type="entry name" value="CopD"/>
    <property type="match status" value="1"/>
</dbReference>
<dbReference type="InterPro" id="IPR008457">
    <property type="entry name" value="Cu-R_CopD_dom"/>
</dbReference>
<dbReference type="KEGG" id="cart:PA27867_3944"/>
<evidence type="ECO:0000313" key="8">
    <source>
        <dbReference type="EMBL" id="ANP74852.1"/>
    </source>
</evidence>